<dbReference type="RefSeq" id="WP_198063585.1">
    <property type="nucleotide sequence ID" value="NZ_CP065856.1"/>
</dbReference>
<protein>
    <recommendedName>
        <fullName evidence="2">Halobacterial output domain-containing protein</fullName>
    </recommendedName>
</protein>
<dbReference type="InterPro" id="IPR040624">
    <property type="entry name" value="HalOD1"/>
</dbReference>
<dbReference type="KEGG" id="hlt:I7X12_09570"/>
<reference evidence="3 4" key="1">
    <citation type="submission" date="2020-12" db="EMBL/GenBank/DDBJ databases">
        <title>Halosimplex halophilum sp. nov. and Halosimplex salinum sp. nov., two new members of the genus Halosimplex.</title>
        <authorList>
            <person name="Cui H.L."/>
        </authorList>
    </citation>
    <scope>NUCLEOTIDE SEQUENCE [LARGE SCALE GENOMIC DNA]</scope>
    <source>
        <strain evidence="3 4">YGH94</strain>
    </source>
</reference>
<dbReference type="Proteomes" id="UP000595001">
    <property type="component" value="Chromosome"/>
</dbReference>
<feature type="region of interest" description="Disordered" evidence="1">
    <location>
        <begin position="1"/>
        <end position="31"/>
    </location>
</feature>
<proteinExistence type="predicted"/>
<organism evidence="3 4">
    <name type="scientific">Halosimplex litoreum</name>
    <dbReference type="NCBI Taxonomy" id="1198301"/>
    <lineage>
        <taxon>Archaea</taxon>
        <taxon>Methanobacteriati</taxon>
        <taxon>Methanobacteriota</taxon>
        <taxon>Stenosarchaea group</taxon>
        <taxon>Halobacteria</taxon>
        <taxon>Halobacteriales</taxon>
        <taxon>Haloarculaceae</taxon>
        <taxon>Halosimplex</taxon>
    </lineage>
</organism>
<evidence type="ECO:0000313" key="3">
    <source>
        <dbReference type="EMBL" id="QPV64825.1"/>
    </source>
</evidence>
<name>A0A7U3WB30_9EURY</name>
<evidence type="ECO:0000259" key="2">
    <source>
        <dbReference type="Pfam" id="PF18545"/>
    </source>
</evidence>
<dbReference type="OrthoDB" id="221929at2157"/>
<accession>A0A7U3WB30</accession>
<feature type="compositionally biased region" description="Acidic residues" evidence="1">
    <location>
        <begin position="10"/>
        <end position="19"/>
    </location>
</feature>
<dbReference type="AlphaFoldDB" id="A0A7U3WB30"/>
<gene>
    <name evidence="3" type="ORF">I7X12_09570</name>
</gene>
<dbReference type="GeneID" id="60588741"/>
<evidence type="ECO:0000313" key="4">
    <source>
        <dbReference type="Proteomes" id="UP000595001"/>
    </source>
</evidence>
<keyword evidence="4" id="KW-1185">Reference proteome</keyword>
<feature type="domain" description="Halobacterial output" evidence="2">
    <location>
        <begin position="33"/>
        <end position="102"/>
    </location>
</feature>
<dbReference type="EMBL" id="CP065856">
    <property type="protein sequence ID" value="QPV64825.1"/>
    <property type="molecule type" value="Genomic_DNA"/>
</dbReference>
<dbReference type="Pfam" id="PF18545">
    <property type="entry name" value="HalOD1"/>
    <property type="match status" value="1"/>
</dbReference>
<sequence>MRDEKRGDGNDSDDTDSNESEAVAFDHYDWDGEDSPSIAVAEAVAAVTNRSVTALPPVQEVVDADALDMLVRSGDPLAVRVTIDYAGTDVTITGDGRIRVRPDSE</sequence>
<evidence type="ECO:0000256" key="1">
    <source>
        <dbReference type="SAM" id="MobiDB-lite"/>
    </source>
</evidence>